<dbReference type="Proteomes" id="UP000753908">
    <property type="component" value="Unassembled WGS sequence"/>
</dbReference>
<dbReference type="Gene3D" id="1.10.10.1770">
    <property type="entry name" value="Gun4-like"/>
    <property type="match status" value="1"/>
</dbReference>
<dbReference type="SUPFAM" id="SSF52129">
    <property type="entry name" value="Caspase-like"/>
    <property type="match status" value="1"/>
</dbReference>
<feature type="domain" description="GUN4-like" evidence="2">
    <location>
        <begin position="387"/>
        <end position="517"/>
    </location>
</feature>
<dbReference type="Gene3D" id="1.25.40.620">
    <property type="match status" value="1"/>
</dbReference>
<comment type="caution">
    <text evidence="3">The sequence shown here is derived from an EMBL/GenBank/DDBJ whole genome shotgun (WGS) entry which is preliminary data.</text>
</comment>
<dbReference type="InterPro" id="IPR037215">
    <property type="entry name" value="GUN4-like_sf"/>
</dbReference>
<dbReference type="Pfam" id="PF00656">
    <property type="entry name" value="Peptidase_C14"/>
    <property type="match status" value="1"/>
</dbReference>
<proteinExistence type="predicted"/>
<dbReference type="Pfam" id="PF05419">
    <property type="entry name" value="GUN4"/>
    <property type="match status" value="1"/>
</dbReference>
<dbReference type="PROSITE" id="PS00018">
    <property type="entry name" value="EF_HAND_1"/>
    <property type="match status" value="1"/>
</dbReference>
<dbReference type="InterPro" id="IPR029030">
    <property type="entry name" value="Caspase-like_dom_sf"/>
</dbReference>
<dbReference type="InterPro" id="IPR018247">
    <property type="entry name" value="EF_Hand_1_Ca_BS"/>
</dbReference>
<dbReference type="GO" id="GO:0006508">
    <property type="term" value="P:proteolysis"/>
    <property type="evidence" value="ECO:0007669"/>
    <property type="project" value="InterPro"/>
</dbReference>
<dbReference type="Gene3D" id="3.40.50.1460">
    <property type="match status" value="1"/>
</dbReference>
<dbReference type="SUPFAM" id="SSF140869">
    <property type="entry name" value="GUN4-like"/>
    <property type="match status" value="1"/>
</dbReference>
<gene>
    <name evidence="3" type="ORF">KME25_15675</name>
</gene>
<reference evidence="3" key="2">
    <citation type="journal article" date="2022" name="Microbiol. Resour. Announc.">
        <title>Metagenome Sequencing to Explore Phylogenomics of Terrestrial Cyanobacteria.</title>
        <authorList>
            <person name="Ward R.D."/>
            <person name="Stajich J.E."/>
            <person name="Johansen J.R."/>
            <person name="Huntemann M."/>
            <person name="Clum A."/>
            <person name="Foster B."/>
            <person name="Foster B."/>
            <person name="Roux S."/>
            <person name="Palaniappan K."/>
            <person name="Varghese N."/>
            <person name="Mukherjee S."/>
            <person name="Reddy T.B.K."/>
            <person name="Daum C."/>
            <person name="Copeland A."/>
            <person name="Chen I.A."/>
            <person name="Ivanova N.N."/>
            <person name="Kyrpides N.C."/>
            <person name="Shapiro N."/>
            <person name="Eloe-Fadrosh E.A."/>
            <person name="Pietrasiak N."/>
        </authorList>
    </citation>
    <scope>NUCLEOTIDE SEQUENCE</scope>
    <source>
        <strain evidence="3">CPER-KK1</strain>
    </source>
</reference>
<dbReference type="CDD" id="cd16383">
    <property type="entry name" value="GUN4"/>
    <property type="match status" value="1"/>
</dbReference>
<evidence type="ECO:0000259" key="2">
    <source>
        <dbReference type="Pfam" id="PF05419"/>
    </source>
</evidence>
<dbReference type="EMBL" id="JAHHIF010000019">
    <property type="protein sequence ID" value="MBW4545866.1"/>
    <property type="molecule type" value="Genomic_DNA"/>
</dbReference>
<evidence type="ECO:0000313" key="4">
    <source>
        <dbReference type="Proteomes" id="UP000753908"/>
    </source>
</evidence>
<dbReference type="NCBIfam" id="NF047832">
    <property type="entry name" value="caspase_w_EACC1"/>
    <property type="match status" value="1"/>
</dbReference>
<organism evidence="3 4">
    <name type="scientific">Symplocastrum torsivum CPER-KK1</name>
    <dbReference type="NCBI Taxonomy" id="450513"/>
    <lineage>
        <taxon>Bacteria</taxon>
        <taxon>Bacillati</taxon>
        <taxon>Cyanobacteriota</taxon>
        <taxon>Cyanophyceae</taxon>
        <taxon>Oscillatoriophycideae</taxon>
        <taxon>Oscillatoriales</taxon>
        <taxon>Microcoleaceae</taxon>
        <taxon>Symplocastrum</taxon>
    </lineage>
</organism>
<dbReference type="AlphaFoldDB" id="A0A951UBN9"/>
<evidence type="ECO:0000313" key="3">
    <source>
        <dbReference type="EMBL" id="MBW4545866.1"/>
    </source>
</evidence>
<name>A0A951UBN9_9CYAN</name>
<accession>A0A951UBN9</accession>
<dbReference type="InterPro" id="IPR008629">
    <property type="entry name" value="GUN4-like"/>
</dbReference>
<reference evidence="3" key="1">
    <citation type="submission" date="2021-05" db="EMBL/GenBank/DDBJ databases">
        <authorList>
            <person name="Pietrasiak N."/>
            <person name="Ward R."/>
            <person name="Stajich J.E."/>
            <person name="Kurbessoian T."/>
        </authorList>
    </citation>
    <scope>NUCLEOTIDE SEQUENCE</scope>
    <source>
        <strain evidence="3">CPER-KK1</strain>
    </source>
</reference>
<protein>
    <submittedName>
        <fullName evidence="3">GUN4 domain-containing protein</fullName>
    </submittedName>
</protein>
<dbReference type="PANTHER" id="PTHR34800:SF1">
    <property type="entry name" value="TETRAPYRROLE-BINDING PROTEIN, CHLOROPLASTIC"/>
    <property type="match status" value="1"/>
</dbReference>
<dbReference type="GO" id="GO:0004197">
    <property type="term" value="F:cysteine-type endopeptidase activity"/>
    <property type="evidence" value="ECO:0007669"/>
    <property type="project" value="InterPro"/>
</dbReference>
<dbReference type="InterPro" id="IPR011600">
    <property type="entry name" value="Pept_C14_caspase"/>
</dbReference>
<dbReference type="PANTHER" id="PTHR34800">
    <property type="entry name" value="TETRAPYRROLE-BINDING PROTEIN, CHLOROPLASTIC"/>
    <property type="match status" value="1"/>
</dbReference>
<sequence>MAKLALLIGVSQYGAGFNQLPAAVKDVEEMQRVLLHPDLGDFDEVSPLLDPEPQEMGTAIEHLFGGRRRDDLLLLFFSGHGVKDENGNLYLASRATRKNEWGGLVRSSAIAARFVQEIMADSRANRQVVILDCCFSGAFAEGLVAKDDSSVDVKRQLGGEGRVVLTSSTSTQYSFEQQGSDLSIYTRYLVEGIETGAADLDEDDVISVDELHEYANIKVQKAAPAMKPEIYTVKEGYKIIIAKVSTGDPKLKYRKEVERYVHAGRISPVGRRILNARRESFGLSPEEASIIEAEVIKPYREYKKKLHEYEQALIEAIQHENPLSDYTRNELKDLQQVLSLRNEDVAPIEMRFNALVSYLPAQDSNVTELARVDLDNQLKNLTDNLDSEREVDYTRLRDLLALGKWQKADRETEAAMLKASGREDEGWLREEDMQSFPCQDLRTIDQLWVKYSNGRFGFSTQKRIWQTIEETTQNADVETWKYFGDKVGWRLQDSWVGYKNLIFTLDAPEGHLPGWVFVSGFVAGGFFGSGLFDRVENCGL</sequence>
<evidence type="ECO:0000259" key="1">
    <source>
        <dbReference type="Pfam" id="PF00656"/>
    </source>
</evidence>
<dbReference type="GO" id="GO:0046906">
    <property type="term" value="F:tetrapyrrole binding"/>
    <property type="evidence" value="ECO:0007669"/>
    <property type="project" value="TreeGrafter"/>
</dbReference>
<feature type="domain" description="Peptidase C14 caspase" evidence="1">
    <location>
        <begin position="3"/>
        <end position="229"/>
    </location>
</feature>